<feature type="transmembrane region" description="Helical" evidence="6">
    <location>
        <begin position="69"/>
        <end position="88"/>
    </location>
</feature>
<protein>
    <submittedName>
        <fullName evidence="7">Oligosaccharide flippase family protein</fullName>
    </submittedName>
</protein>
<dbReference type="AlphaFoldDB" id="A0A974Y4D3"/>
<feature type="transmembrane region" description="Helical" evidence="6">
    <location>
        <begin position="317"/>
        <end position="334"/>
    </location>
</feature>
<feature type="transmembrane region" description="Helical" evidence="6">
    <location>
        <begin position="354"/>
        <end position="375"/>
    </location>
</feature>
<sequence>MNEQAGLAQESIEGTVAPARLRPGIATHYLRYSFSNGMVMLAGFISFPILTRLLDNTQFGILRYYDTLMLLGVAILKLGTPHAIVRFYPYEGNAQQQRAFGTNMVLLPLMLSGVLWGLTVTGIALWSSTGGGSLSPLFWCALILIPMLAVTSIAQMVVRASERSDIVMTTRIVGRMLELVLVLGAVILVQQSALAVYGGKMIAAVLLLAWLAQWLYRHLQVSRDAVDLQALRNGLVYGLPLMAHEIAFSVLANMDRVLLKHLTDDFAAVGIYAIGYALAMQLNVFIDVTLSEAFTPVVMRAYETGGAGAVRALKRRVLLPMTYAVVAIVGMLLISGHDLLVALSGPGKAASGPVFIIVGVTISMYAWFAIANYGLQLKKRTLQVLAITLGAAMLNVVMNIILVPRMGYMGAAWSTAISYAALIAAQFATCPRGLARLPRARTVLLSLSCLALLLLVALGTDLFGLQNTWLRLCVAGLLFLGLYALPVVALDRELREMLTALRSSR</sequence>
<keyword evidence="2" id="KW-1003">Cell membrane</keyword>
<dbReference type="Proteomes" id="UP000639274">
    <property type="component" value="Chromosome"/>
</dbReference>
<gene>
    <name evidence="7" type="ORF">I8J32_013185</name>
</gene>
<dbReference type="PANTHER" id="PTHR30250:SF11">
    <property type="entry name" value="O-ANTIGEN TRANSPORTER-RELATED"/>
    <property type="match status" value="1"/>
</dbReference>
<feature type="transmembrane region" description="Helical" evidence="6">
    <location>
        <begin position="195"/>
        <end position="215"/>
    </location>
</feature>
<evidence type="ECO:0000313" key="8">
    <source>
        <dbReference type="Proteomes" id="UP000639274"/>
    </source>
</evidence>
<dbReference type="InterPro" id="IPR050833">
    <property type="entry name" value="Poly_Biosynth_Transport"/>
</dbReference>
<feature type="transmembrane region" description="Helical" evidence="6">
    <location>
        <begin position="172"/>
        <end position="189"/>
    </location>
</feature>
<feature type="transmembrane region" description="Helical" evidence="6">
    <location>
        <begin position="469"/>
        <end position="490"/>
    </location>
</feature>
<dbReference type="Pfam" id="PF01943">
    <property type="entry name" value="Polysacc_synt"/>
    <property type="match status" value="1"/>
</dbReference>
<keyword evidence="8" id="KW-1185">Reference proteome</keyword>
<feature type="transmembrane region" description="Helical" evidence="6">
    <location>
        <begin position="442"/>
        <end position="463"/>
    </location>
</feature>
<keyword evidence="5 6" id="KW-0472">Membrane</keyword>
<evidence type="ECO:0000256" key="4">
    <source>
        <dbReference type="ARBA" id="ARBA00022989"/>
    </source>
</evidence>
<dbReference type="InterPro" id="IPR002797">
    <property type="entry name" value="Polysacc_synth"/>
</dbReference>
<feature type="transmembrane region" description="Helical" evidence="6">
    <location>
        <begin position="136"/>
        <end position="160"/>
    </location>
</feature>
<dbReference type="KEGG" id="lsf:I8J32_013185"/>
<evidence type="ECO:0000256" key="2">
    <source>
        <dbReference type="ARBA" id="ARBA00022475"/>
    </source>
</evidence>
<comment type="subcellular location">
    <subcellularLocation>
        <location evidence="1">Cell membrane</location>
        <topology evidence="1">Multi-pass membrane protein</topology>
    </subcellularLocation>
</comment>
<dbReference type="GO" id="GO:0005886">
    <property type="term" value="C:plasma membrane"/>
    <property type="evidence" value="ECO:0007669"/>
    <property type="project" value="UniProtKB-SubCell"/>
</dbReference>
<evidence type="ECO:0000256" key="5">
    <source>
        <dbReference type="ARBA" id="ARBA00023136"/>
    </source>
</evidence>
<dbReference type="EMBL" id="CP071518">
    <property type="protein sequence ID" value="QSX77686.1"/>
    <property type="molecule type" value="Genomic_DNA"/>
</dbReference>
<feature type="transmembrane region" description="Helical" evidence="6">
    <location>
        <begin position="382"/>
        <end position="402"/>
    </location>
</feature>
<feature type="transmembrane region" description="Helical" evidence="6">
    <location>
        <begin position="100"/>
        <end position="124"/>
    </location>
</feature>
<feature type="transmembrane region" description="Helical" evidence="6">
    <location>
        <begin position="408"/>
        <end position="430"/>
    </location>
</feature>
<accession>A0A974Y4D3</accession>
<dbReference type="PANTHER" id="PTHR30250">
    <property type="entry name" value="PST FAMILY PREDICTED COLANIC ACID TRANSPORTER"/>
    <property type="match status" value="1"/>
</dbReference>
<proteinExistence type="predicted"/>
<evidence type="ECO:0000256" key="6">
    <source>
        <dbReference type="SAM" id="Phobius"/>
    </source>
</evidence>
<keyword evidence="4 6" id="KW-1133">Transmembrane helix</keyword>
<name>A0A974Y4D3_9GAMM</name>
<feature type="transmembrane region" description="Helical" evidence="6">
    <location>
        <begin position="235"/>
        <end position="254"/>
    </location>
</feature>
<keyword evidence="3 6" id="KW-0812">Transmembrane</keyword>
<organism evidence="7 8">
    <name type="scientific">Agrilutibacter solisilvae</name>
    <dbReference type="NCBI Taxonomy" id="2763317"/>
    <lineage>
        <taxon>Bacteria</taxon>
        <taxon>Pseudomonadati</taxon>
        <taxon>Pseudomonadota</taxon>
        <taxon>Gammaproteobacteria</taxon>
        <taxon>Lysobacterales</taxon>
        <taxon>Lysobacteraceae</taxon>
        <taxon>Agrilutibacter</taxon>
    </lineage>
</organism>
<evidence type="ECO:0000313" key="7">
    <source>
        <dbReference type="EMBL" id="QSX77686.1"/>
    </source>
</evidence>
<feature type="transmembrane region" description="Helical" evidence="6">
    <location>
        <begin position="29"/>
        <end position="49"/>
    </location>
</feature>
<feature type="transmembrane region" description="Helical" evidence="6">
    <location>
        <begin position="266"/>
        <end position="290"/>
    </location>
</feature>
<evidence type="ECO:0000256" key="1">
    <source>
        <dbReference type="ARBA" id="ARBA00004651"/>
    </source>
</evidence>
<evidence type="ECO:0000256" key="3">
    <source>
        <dbReference type="ARBA" id="ARBA00022692"/>
    </source>
</evidence>
<dbReference type="RefSeq" id="WP_200616391.1">
    <property type="nucleotide sequence ID" value="NZ_CP071518.1"/>
</dbReference>
<reference evidence="7 8" key="1">
    <citation type="submission" date="2021-03" db="EMBL/GenBank/DDBJ databases">
        <title>Lysobacter sp. nov. isolated from soil of gangwondo yeongwol, south Korea.</title>
        <authorList>
            <person name="Kim K.R."/>
            <person name="Kim K.H."/>
            <person name="Jeon C.O."/>
        </authorList>
    </citation>
    <scope>NUCLEOTIDE SEQUENCE [LARGE SCALE GENOMIC DNA]</scope>
    <source>
        <strain evidence="7 8">R19</strain>
    </source>
</reference>